<dbReference type="EMBL" id="CP045851">
    <property type="protein sequence ID" value="QGG97130.1"/>
    <property type="molecule type" value="Genomic_DNA"/>
</dbReference>
<dbReference type="InterPro" id="IPR001915">
    <property type="entry name" value="Peptidase_M48"/>
</dbReference>
<name>A0A5Q2RT86_9ACTN</name>
<dbReference type="HAMAP" id="MF_00188">
    <property type="entry name" value="Pept_M48_protease_HtpX"/>
    <property type="match status" value="1"/>
</dbReference>
<evidence type="ECO:0000256" key="10">
    <source>
        <dbReference type="ARBA" id="ARBA00023049"/>
    </source>
</evidence>
<evidence type="ECO:0000256" key="2">
    <source>
        <dbReference type="ARBA" id="ARBA00009779"/>
    </source>
</evidence>
<dbReference type="CDD" id="cd07340">
    <property type="entry name" value="M48B_Htpx_like"/>
    <property type="match status" value="1"/>
</dbReference>
<keyword evidence="17" id="KW-1185">Reference proteome</keyword>
<dbReference type="Gene3D" id="3.30.2010.10">
    <property type="entry name" value="Metalloproteases ('zincins'), catalytic domain"/>
    <property type="match status" value="1"/>
</dbReference>
<evidence type="ECO:0000256" key="4">
    <source>
        <dbReference type="ARBA" id="ARBA00022670"/>
    </source>
</evidence>
<keyword evidence="5 12" id="KW-0812">Transmembrane</keyword>
<dbReference type="PANTHER" id="PTHR43221">
    <property type="entry name" value="PROTEASE HTPX"/>
    <property type="match status" value="1"/>
</dbReference>
<gene>
    <name evidence="12" type="primary">htpX</name>
    <name evidence="16" type="ORF">GH723_14415</name>
</gene>
<evidence type="ECO:0000313" key="16">
    <source>
        <dbReference type="EMBL" id="QGG97130.1"/>
    </source>
</evidence>
<feature type="binding site" evidence="12">
    <location>
        <position position="210"/>
    </location>
    <ligand>
        <name>Zn(2+)</name>
        <dbReference type="ChEBI" id="CHEBI:29105"/>
        <note>catalytic</note>
    </ligand>
</feature>
<evidence type="ECO:0000256" key="1">
    <source>
        <dbReference type="ARBA" id="ARBA00004651"/>
    </source>
</evidence>
<dbReference type="Proteomes" id="UP000334019">
    <property type="component" value="Chromosome"/>
</dbReference>
<evidence type="ECO:0000256" key="11">
    <source>
        <dbReference type="ARBA" id="ARBA00023136"/>
    </source>
</evidence>
<dbReference type="InterPro" id="IPR050083">
    <property type="entry name" value="HtpX_protease"/>
</dbReference>
<keyword evidence="10 12" id="KW-0482">Metalloprotease</keyword>
<evidence type="ECO:0000256" key="6">
    <source>
        <dbReference type="ARBA" id="ARBA00022723"/>
    </source>
</evidence>
<comment type="similarity">
    <text evidence="2 12">Belongs to the peptidase M48B family.</text>
</comment>
<feature type="region of interest" description="Disordered" evidence="13">
    <location>
        <begin position="295"/>
        <end position="365"/>
    </location>
</feature>
<evidence type="ECO:0000256" key="7">
    <source>
        <dbReference type="ARBA" id="ARBA00022801"/>
    </source>
</evidence>
<dbReference type="GO" id="GO:0004222">
    <property type="term" value="F:metalloendopeptidase activity"/>
    <property type="evidence" value="ECO:0007669"/>
    <property type="project" value="UniProtKB-UniRule"/>
</dbReference>
<dbReference type="PANTHER" id="PTHR43221:SF1">
    <property type="entry name" value="PROTEASE HTPX"/>
    <property type="match status" value="1"/>
</dbReference>
<feature type="domain" description="Peptidase M48" evidence="14">
    <location>
        <begin position="66"/>
        <end position="288"/>
    </location>
</feature>
<keyword evidence="3 12" id="KW-1003">Cell membrane</keyword>
<dbReference type="InterPro" id="IPR018929">
    <property type="entry name" value="DUF2510"/>
</dbReference>
<evidence type="ECO:0000256" key="13">
    <source>
        <dbReference type="SAM" id="MobiDB-lite"/>
    </source>
</evidence>
<dbReference type="GO" id="GO:0006508">
    <property type="term" value="P:proteolysis"/>
    <property type="evidence" value="ECO:0007669"/>
    <property type="project" value="UniProtKB-KW"/>
</dbReference>
<evidence type="ECO:0000259" key="15">
    <source>
        <dbReference type="Pfam" id="PF10708"/>
    </source>
</evidence>
<proteinExistence type="inferred from homology"/>
<accession>A0A5Q2RT86</accession>
<comment type="cofactor">
    <cofactor evidence="12">
        <name>Zn(2+)</name>
        <dbReference type="ChEBI" id="CHEBI:29105"/>
    </cofactor>
    <text evidence="12">Binds 1 zinc ion per subunit.</text>
</comment>
<keyword evidence="7 12" id="KW-0378">Hydrolase</keyword>
<feature type="transmembrane region" description="Helical" evidence="12">
    <location>
        <begin position="29"/>
        <end position="48"/>
    </location>
</feature>
<feature type="compositionally biased region" description="Gly residues" evidence="13">
    <location>
        <begin position="303"/>
        <end position="320"/>
    </location>
</feature>
<feature type="binding site" evidence="12">
    <location>
        <position position="131"/>
    </location>
    <ligand>
        <name>Zn(2+)</name>
        <dbReference type="ChEBI" id="CHEBI:29105"/>
        <note>catalytic</note>
    </ligand>
</feature>
<dbReference type="EC" id="3.4.24.-" evidence="12"/>
<dbReference type="KEGG" id="atq:GH723_14415"/>
<feature type="compositionally biased region" description="Low complexity" evidence="13">
    <location>
        <begin position="321"/>
        <end position="332"/>
    </location>
</feature>
<evidence type="ECO:0000313" key="17">
    <source>
        <dbReference type="Proteomes" id="UP000334019"/>
    </source>
</evidence>
<evidence type="ECO:0000256" key="5">
    <source>
        <dbReference type="ARBA" id="ARBA00022692"/>
    </source>
</evidence>
<feature type="active site" evidence="12">
    <location>
        <position position="132"/>
    </location>
</feature>
<evidence type="ECO:0000256" key="8">
    <source>
        <dbReference type="ARBA" id="ARBA00022833"/>
    </source>
</evidence>
<evidence type="ECO:0000259" key="14">
    <source>
        <dbReference type="Pfam" id="PF01435"/>
    </source>
</evidence>
<dbReference type="Pfam" id="PF10708">
    <property type="entry name" value="DUF2510"/>
    <property type="match status" value="1"/>
</dbReference>
<dbReference type="InterPro" id="IPR022919">
    <property type="entry name" value="Pept_M48_protease_HtpX"/>
</dbReference>
<feature type="binding site" evidence="12">
    <location>
        <position position="135"/>
    </location>
    <ligand>
        <name>Zn(2+)</name>
        <dbReference type="ChEBI" id="CHEBI:29105"/>
        <note>catalytic</note>
    </ligand>
</feature>
<keyword evidence="9 12" id="KW-1133">Transmembrane helix</keyword>
<dbReference type="Pfam" id="PF01435">
    <property type="entry name" value="Peptidase_M48"/>
    <property type="match status" value="1"/>
</dbReference>
<comment type="subcellular location">
    <subcellularLocation>
        <location evidence="1 12">Cell membrane</location>
        <topology evidence="1 12">Multi-pass membrane protein</topology>
    </subcellularLocation>
</comment>
<feature type="transmembrane region" description="Helical" evidence="12">
    <location>
        <begin position="143"/>
        <end position="162"/>
    </location>
</feature>
<feature type="domain" description="DUF2510" evidence="15">
    <location>
        <begin position="337"/>
        <end position="365"/>
    </location>
</feature>
<sequence length="365" mass="38433">MSWLLLAVSFAFLVLVAGAVSVYLQTGVVGVVIGVVVACAMTFSAYWSSDKVALAATRAQPASIEQFGQLHNIVEGLSIAAGIPKPRVYVVDDPAPNAFATGRDPDHAAIAVTTGLLRLMNRTELEGVIAHELSHVRNYDIRVSTIAVATAGAIAIIADIFWRMMWFGGARRRGNDNGGNPIALIGLIIVIVLAPVAATLIKAAVSRRREALADATAVELTRYPTGLRQALEKLATNTSVVQHTSHATAHLWIESPLERGRENQSSKLNSLFDTHPPLAERIAALRELEGIDAWDGSAPDTPGGLGVDLGGVTGAQGAGAGAAAARGPQGSPNQPPPGWYDDPAGQHGTLRFWDGSTWTDQVRPA</sequence>
<dbReference type="AlphaFoldDB" id="A0A5Q2RT86"/>
<protein>
    <recommendedName>
        <fullName evidence="12">Protease HtpX homolog</fullName>
        <ecNumber evidence="12">3.4.24.-</ecNumber>
    </recommendedName>
</protein>
<keyword evidence="6 12" id="KW-0479">Metal-binding</keyword>
<organism evidence="16 17">
    <name type="scientific">Actinomarinicola tropica</name>
    <dbReference type="NCBI Taxonomy" id="2789776"/>
    <lineage>
        <taxon>Bacteria</taxon>
        <taxon>Bacillati</taxon>
        <taxon>Actinomycetota</taxon>
        <taxon>Acidimicrobiia</taxon>
        <taxon>Acidimicrobiales</taxon>
        <taxon>Iamiaceae</taxon>
        <taxon>Actinomarinicola</taxon>
    </lineage>
</organism>
<reference evidence="16 17" key="1">
    <citation type="submission" date="2019-11" db="EMBL/GenBank/DDBJ databases">
        <authorList>
            <person name="He Y."/>
        </authorList>
    </citation>
    <scope>NUCLEOTIDE SEQUENCE [LARGE SCALE GENOMIC DNA]</scope>
    <source>
        <strain evidence="16 17">SCSIO 58843</strain>
    </source>
</reference>
<keyword evidence="4 12" id="KW-0645">Protease</keyword>
<dbReference type="GO" id="GO:0005886">
    <property type="term" value="C:plasma membrane"/>
    <property type="evidence" value="ECO:0007669"/>
    <property type="project" value="UniProtKB-SubCell"/>
</dbReference>
<feature type="transmembrane region" description="Helical" evidence="12">
    <location>
        <begin position="182"/>
        <end position="201"/>
    </location>
</feature>
<keyword evidence="11 12" id="KW-0472">Membrane</keyword>
<feature type="compositionally biased region" description="Polar residues" evidence="13">
    <location>
        <begin position="356"/>
        <end position="365"/>
    </location>
</feature>
<keyword evidence="8 12" id="KW-0862">Zinc</keyword>
<evidence type="ECO:0000256" key="9">
    <source>
        <dbReference type="ARBA" id="ARBA00022989"/>
    </source>
</evidence>
<dbReference type="GO" id="GO:0008270">
    <property type="term" value="F:zinc ion binding"/>
    <property type="evidence" value="ECO:0007669"/>
    <property type="project" value="UniProtKB-UniRule"/>
</dbReference>
<evidence type="ECO:0000256" key="12">
    <source>
        <dbReference type="HAMAP-Rule" id="MF_00188"/>
    </source>
</evidence>
<evidence type="ECO:0000256" key="3">
    <source>
        <dbReference type="ARBA" id="ARBA00022475"/>
    </source>
</evidence>